<sequence length="312" mass="33534">MTLHMNPALPLLHVGRGAQYGALTLFPVWADGGAATGLEWDLDDLDVGEQHGGGQVNSLTAVNLGSKPVVLIEGDLLEGGWQTRMVAHSTIVAPNETTNIGALCVEHGRWEQGGSRSHRAAGRRVSATLRTARDRAYRQGANPQQAVWHGIASRYEAHTPTATRSFADHLDRVSRTRGQRIERPLPSKPLAGQRGVIIGIGGRVLGMELLATAAALTKRWNGILEAALFDAEHAPEVATSGHRARAFALKVEQAHINVDRESPAVVSLTATQGSTHLSGIALPTPDRSIDAEFWRIVHLAAYNHEHPLLTAI</sequence>
<dbReference type="RefSeq" id="WP_163719205.1">
    <property type="nucleotide sequence ID" value="NZ_BLKZ01000002.1"/>
</dbReference>
<name>A0A7I9YY33_MYCBU</name>
<evidence type="ECO:0000313" key="2">
    <source>
        <dbReference type="EMBL" id="GFG93446.1"/>
    </source>
</evidence>
<dbReference type="AlphaFoldDB" id="A0A7I9YY33"/>
<organism evidence="2 3">
    <name type="scientific">Mycobacterium bourgelatii</name>
    <dbReference type="NCBI Taxonomy" id="1273442"/>
    <lineage>
        <taxon>Bacteria</taxon>
        <taxon>Bacillati</taxon>
        <taxon>Actinomycetota</taxon>
        <taxon>Actinomycetes</taxon>
        <taxon>Mycobacteriales</taxon>
        <taxon>Mycobacteriaceae</taxon>
        <taxon>Mycobacterium</taxon>
    </lineage>
</organism>
<reference evidence="2 3" key="1">
    <citation type="journal article" date="2019" name="Emerg. Microbes Infect.">
        <title>Comprehensive subspecies identification of 175 nontuberculous mycobacteria species based on 7547 genomic profiles.</title>
        <authorList>
            <person name="Matsumoto Y."/>
            <person name="Kinjo T."/>
            <person name="Motooka D."/>
            <person name="Nabeya D."/>
            <person name="Jung N."/>
            <person name="Uechi K."/>
            <person name="Horii T."/>
            <person name="Iida T."/>
            <person name="Fujita J."/>
            <person name="Nakamura S."/>
        </authorList>
    </citation>
    <scope>NUCLEOTIDE SEQUENCE [LARGE SCALE GENOMIC DNA]</scope>
    <source>
        <strain evidence="2 3">JCM 30725</strain>
    </source>
</reference>
<feature type="domain" description="ARG and Rhodanese-Phosphatase-superfamily-associated" evidence="1">
    <location>
        <begin position="12"/>
        <end position="280"/>
    </location>
</feature>
<gene>
    <name evidence="2" type="ORF">MBOU_54880</name>
</gene>
<dbReference type="EMBL" id="BLKZ01000002">
    <property type="protein sequence ID" value="GFG93446.1"/>
    <property type="molecule type" value="Genomic_DNA"/>
</dbReference>
<proteinExistence type="predicted"/>
<keyword evidence="3" id="KW-1185">Reference proteome</keyword>
<comment type="caution">
    <text evidence="2">The sequence shown here is derived from an EMBL/GenBank/DDBJ whole genome shotgun (WGS) entry which is preliminary data.</text>
</comment>
<evidence type="ECO:0000259" key="1">
    <source>
        <dbReference type="Pfam" id="PF20208"/>
    </source>
</evidence>
<evidence type="ECO:0000313" key="3">
    <source>
        <dbReference type="Proteomes" id="UP000465360"/>
    </source>
</evidence>
<dbReference type="InterPro" id="IPR046699">
    <property type="entry name" value="ARPP-1"/>
</dbReference>
<protein>
    <recommendedName>
        <fullName evidence="1">ARG and Rhodanese-Phosphatase-superfamily-associated domain-containing protein</fullName>
    </recommendedName>
</protein>
<accession>A0A7I9YY33</accession>
<dbReference type="Pfam" id="PF20208">
    <property type="entry name" value="ARPP-1"/>
    <property type="match status" value="1"/>
</dbReference>
<dbReference type="Proteomes" id="UP000465360">
    <property type="component" value="Unassembled WGS sequence"/>
</dbReference>